<dbReference type="PRINTS" id="PR00449">
    <property type="entry name" value="RASTRNSFRMNG"/>
</dbReference>
<dbReference type="Pfam" id="PF00071">
    <property type="entry name" value="Ras"/>
    <property type="match status" value="1"/>
</dbReference>
<dbReference type="GO" id="GO:0003924">
    <property type="term" value="F:GTPase activity"/>
    <property type="evidence" value="ECO:0007669"/>
    <property type="project" value="InterPro"/>
</dbReference>
<dbReference type="Proteomes" id="UP000095280">
    <property type="component" value="Unplaced"/>
</dbReference>
<dbReference type="WBParaSite" id="maker-uti_cns_0002308-snap-gene-0.12-mRNA-1">
    <property type="protein sequence ID" value="maker-uti_cns_0002308-snap-gene-0.12-mRNA-1"/>
    <property type="gene ID" value="maker-uti_cns_0002308-snap-gene-0.12"/>
</dbReference>
<dbReference type="InterPro" id="IPR001806">
    <property type="entry name" value="Small_GTPase"/>
</dbReference>
<dbReference type="PROSITE" id="PS51421">
    <property type="entry name" value="RAS"/>
    <property type="match status" value="1"/>
</dbReference>
<dbReference type="SMART" id="SM00176">
    <property type="entry name" value="RAN"/>
    <property type="match status" value="1"/>
</dbReference>
<dbReference type="STRING" id="282301.A0A1I8HBC9"/>
<dbReference type="WBParaSite" id="maker-uti_cns_0005312-snap-gene-0.10-mRNA-1">
    <property type="protein sequence ID" value="maker-uti_cns_0005312-snap-gene-0.10-mRNA-1"/>
    <property type="gene ID" value="maker-uti_cns_0005312-snap-gene-0.10"/>
</dbReference>
<dbReference type="CDD" id="cd00157">
    <property type="entry name" value="Rho"/>
    <property type="match status" value="1"/>
</dbReference>
<name>A0A1I8HBC9_9PLAT</name>
<evidence type="ECO:0000256" key="2">
    <source>
        <dbReference type="ARBA" id="ARBA00022741"/>
    </source>
</evidence>
<keyword evidence="3" id="KW-0342">GTP-binding</keyword>
<reference evidence="5 6" key="1">
    <citation type="submission" date="2016-11" db="UniProtKB">
        <authorList>
            <consortium name="WormBaseParasite"/>
        </authorList>
    </citation>
    <scope>IDENTIFICATION</scope>
</reference>
<dbReference type="OrthoDB" id="8830751at2759"/>
<accession>A0A1I8HBC9</accession>
<proteinExistence type="inferred from homology"/>
<evidence type="ECO:0000313" key="4">
    <source>
        <dbReference type="Proteomes" id="UP000095280"/>
    </source>
</evidence>
<keyword evidence="2" id="KW-0547">Nucleotide-binding</keyword>
<dbReference type="SMART" id="SM00174">
    <property type="entry name" value="RHO"/>
    <property type="match status" value="1"/>
</dbReference>
<dbReference type="SMART" id="SM00173">
    <property type="entry name" value="RAS"/>
    <property type="match status" value="1"/>
</dbReference>
<comment type="similarity">
    <text evidence="1">Belongs to the small GTPase superfamily. Rho family.</text>
</comment>
<dbReference type="PROSITE" id="PS51420">
    <property type="entry name" value="RHO"/>
    <property type="match status" value="1"/>
</dbReference>
<dbReference type="GO" id="GO:0005525">
    <property type="term" value="F:GTP binding"/>
    <property type="evidence" value="ECO:0007669"/>
    <property type="project" value="UniProtKB-KW"/>
</dbReference>
<dbReference type="AlphaFoldDB" id="A0A1I8HBC9"/>
<sequence length="185" mass="20519">MSERRAIKCVAVGDGAVGKTSLLISYSTGQFPSDYVPTVFESYAVDVDIGGRTWTLGLFDTAGQEGFDHVRTLSYHKTDVFLVCFSLVNDASYHNVRELWVRDIRRNSPRCPIVLVGTQLDLRSASDRPVVTHEMGRRLGCRIKAAKYVECSAMTGENVNTVFQEVILAATQHNRSKLNSACDLL</sequence>
<dbReference type="InterPro" id="IPR027417">
    <property type="entry name" value="P-loop_NTPase"/>
</dbReference>
<keyword evidence="4" id="KW-1185">Reference proteome</keyword>
<dbReference type="InterPro" id="IPR005225">
    <property type="entry name" value="Small_GTP-bd"/>
</dbReference>
<dbReference type="Gene3D" id="3.40.50.300">
    <property type="entry name" value="P-loop containing nucleotide triphosphate hydrolases"/>
    <property type="match status" value="1"/>
</dbReference>
<evidence type="ECO:0000256" key="3">
    <source>
        <dbReference type="ARBA" id="ARBA00023134"/>
    </source>
</evidence>
<evidence type="ECO:0000256" key="1">
    <source>
        <dbReference type="ARBA" id="ARBA00010142"/>
    </source>
</evidence>
<dbReference type="GO" id="GO:0007264">
    <property type="term" value="P:small GTPase-mediated signal transduction"/>
    <property type="evidence" value="ECO:0007669"/>
    <property type="project" value="InterPro"/>
</dbReference>
<dbReference type="FunFam" id="3.40.50.300:FF:001179">
    <property type="entry name" value="Rho family GTPase"/>
    <property type="match status" value="1"/>
</dbReference>
<dbReference type="SMART" id="SM00175">
    <property type="entry name" value="RAB"/>
    <property type="match status" value="1"/>
</dbReference>
<evidence type="ECO:0000313" key="5">
    <source>
        <dbReference type="WBParaSite" id="maker-uti_cns_0002308-snap-gene-0.12-mRNA-1"/>
    </source>
</evidence>
<dbReference type="PANTHER" id="PTHR24072">
    <property type="entry name" value="RHO FAMILY GTPASE"/>
    <property type="match status" value="1"/>
</dbReference>
<dbReference type="SUPFAM" id="SSF52540">
    <property type="entry name" value="P-loop containing nucleoside triphosphate hydrolases"/>
    <property type="match status" value="1"/>
</dbReference>
<dbReference type="NCBIfam" id="TIGR00231">
    <property type="entry name" value="small_GTP"/>
    <property type="match status" value="1"/>
</dbReference>
<dbReference type="PROSITE" id="PS51419">
    <property type="entry name" value="RAB"/>
    <property type="match status" value="1"/>
</dbReference>
<organism evidence="4 6">
    <name type="scientific">Macrostomum lignano</name>
    <dbReference type="NCBI Taxonomy" id="282301"/>
    <lineage>
        <taxon>Eukaryota</taxon>
        <taxon>Metazoa</taxon>
        <taxon>Spiralia</taxon>
        <taxon>Lophotrochozoa</taxon>
        <taxon>Platyhelminthes</taxon>
        <taxon>Rhabditophora</taxon>
        <taxon>Macrostomorpha</taxon>
        <taxon>Macrostomida</taxon>
        <taxon>Macrostomidae</taxon>
        <taxon>Macrostomum</taxon>
    </lineage>
</organism>
<evidence type="ECO:0000313" key="6">
    <source>
        <dbReference type="WBParaSite" id="maker-uti_cns_0005312-snap-gene-0.10-mRNA-1"/>
    </source>
</evidence>
<protein>
    <submittedName>
        <fullName evidence="5 6">Rho-related GTP-binding protein RhoU</fullName>
    </submittedName>
</protein>
<dbReference type="InterPro" id="IPR003578">
    <property type="entry name" value="Small_GTPase_Rho"/>
</dbReference>